<dbReference type="Gene3D" id="3.40.190.10">
    <property type="entry name" value="Periplasmic binding protein-like II"/>
    <property type="match status" value="2"/>
</dbReference>
<dbReference type="InterPro" id="IPR006059">
    <property type="entry name" value="SBP"/>
</dbReference>
<dbReference type="EMBL" id="CP108222">
    <property type="protein sequence ID" value="WTT23100.1"/>
    <property type="molecule type" value="Genomic_DNA"/>
</dbReference>
<dbReference type="SUPFAM" id="SSF53850">
    <property type="entry name" value="Periplasmic binding protein-like II"/>
    <property type="match status" value="1"/>
</dbReference>
<dbReference type="PANTHER" id="PTHR30006">
    <property type="entry name" value="THIAMINE-BINDING PERIPLASMIC PROTEIN-RELATED"/>
    <property type="match status" value="1"/>
</dbReference>
<keyword evidence="1" id="KW-0732">Signal</keyword>
<dbReference type="Pfam" id="PF13416">
    <property type="entry name" value="SBP_bac_8"/>
    <property type="match status" value="1"/>
</dbReference>
<dbReference type="AlphaFoldDB" id="A0AAU2AHA1"/>
<organism evidence="2">
    <name type="scientific">Streptomyces sp. NBC_00093</name>
    <dbReference type="NCBI Taxonomy" id="2975649"/>
    <lineage>
        <taxon>Bacteria</taxon>
        <taxon>Bacillati</taxon>
        <taxon>Actinomycetota</taxon>
        <taxon>Actinomycetes</taxon>
        <taxon>Kitasatosporales</taxon>
        <taxon>Streptomycetaceae</taxon>
        <taxon>Streptomyces</taxon>
    </lineage>
</organism>
<sequence>MRARIALVGITAALSLLLAGCGGSGSSNTENLPKSAADAGGMDALVSKAKEEGEVSLYAATTEKSTSAWVRHFEKKYGIKVKLYRDGSTTLFQKWAQEVSGGVNNADIVIQNVYQLWQDAKDKNWITGYRAGNYGSYDFAKVLPGTGLAGLVYPLHQSIGAVAWNTRVTTPEQEKLLREDPVAALADPSFKGRIALGDTGGATTAGNYANVILHQSATYGWKWLEGVADNDPALFESQIPIAEQLVKGEYAVTFGTDTLYNDYIDDGAPVEYAYPKPTNAALWMVGLPTTTPHPYAARLFMEWATSDEGHDLMATYGSGTGTRTGWVDKREVAKEPWYTKPEVWYGMATEPDLQGDGFADFVSKVNATLDR</sequence>
<dbReference type="PROSITE" id="PS51257">
    <property type="entry name" value="PROKAR_LIPOPROTEIN"/>
    <property type="match status" value="1"/>
</dbReference>
<name>A0AAU2AHA1_9ACTN</name>
<evidence type="ECO:0000313" key="2">
    <source>
        <dbReference type="EMBL" id="WTT23100.1"/>
    </source>
</evidence>
<evidence type="ECO:0000256" key="1">
    <source>
        <dbReference type="ARBA" id="ARBA00022729"/>
    </source>
</evidence>
<gene>
    <name evidence="2" type="ORF">OHA22_49865</name>
</gene>
<reference evidence="2" key="1">
    <citation type="submission" date="2022-10" db="EMBL/GenBank/DDBJ databases">
        <title>The complete genomes of actinobacterial strains from the NBC collection.</title>
        <authorList>
            <person name="Joergensen T.S."/>
            <person name="Alvarez Arevalo M."/>
            <person name="Sterndorff E.B."/>
            <person name="Faurdal D."/>
            <person name="Vuksanovic O."/>
            <person name="Mourched A.-S."/>
            <person name="Charusanti P."/>
            <person name="Shaw S."/>
            <person name="Blin K."/>
            <person name="Weber T."/>
        </authorList>
    </citation>
    <scope>NUCLEOTIDE SEQUENCE</scope>
    <source>
        <strain evidence="2">NBC_00093</strain>
    </source>
</reference>
<proteinExistence type="predicted"/>
<accession>A0AAU2AHA1</accession>
<protein>
    <submittedName>
        <fullName evidence="2">Extracellular solute-binding protein</fullName>
    </submittedName>
</protein>